<dbReference type="EMBL" id="CADIKF010000028">
    <property type="protein sequence ID" value="CAB3761436.1"/>
    <property type="molecule type" value="Genomic_DNA"/>
</dbReference>
<dbReference type="Proteomes" id="UP000494329">
    <property type="component" value="Unassembled WGS sequence"/>
</dbReference>
<accession>A0A6J5E7X0</accession>
<organism evidence="2 3">
    <name type="scientific">Paraburkholderia solisilvae</name>
    <dbReference type="NCBI Taxonomy" id="624376"/>
    <lineage>
        <taxon>Bacteria</taxon>
        <taxon>Pseudomonadati</taxon>
        <taxon>Pseudomonadota</taxon>
        <taxon>Betaproteobacteria</taxon>
        <taxon>Burkholderiales</taxon>
        <taxon>Burkholderiaceae</taxon>
        <taxon>Paraburkholderia</taxon>
    </lineage>
</organism>
<dbReference type="RefSeq" id="WP_175112321.1">
    <property type="nucleotide sequence ID" value="NZ_CADIKF010000028.1"/>
</dbReference>
<gene>
    <name evidence="2" type="ORF">LMG29739_03637</name>
</gene>
<feature type="region of interest" description="Disordered" evidence="1">
    <location>
        <begin position="64"/>
        <end position="94"/>
    </location>
</feature>
<sequence>MKIGSAQSLVFVAIVASAAAVQLRDRVKPATPESLVIDAMPSVRCDAGHGGVLLARCATAHDARGTHGEQGIDAPRGPSGNHGGRPARPRSLWV</sequence>
<protein>
    <submittedName>
        <fullName evidence="2">Uncharacterized protein</fullName>
    </submittedName>
</protein>
<evidence type="ECO:0000313" key="3">
    <source>
        <dbReference type="Proteomes" id="UP000494329"/>
    </source>
</evidence>
<reference evidence="2 3" key="1">
    <citation type="submission" date="2020-04" db="EMBL/GenBank/DDBJ databases">
        <authorList>
            <person name="De Canck E."/>
        </authorList>
    </citation>
    <scope>NUCLEOTIDE SEQUENCE [LARGE SCALE GENOMIC DNA]</scope>
    <source>
        <strain evidence="2 3">LMG 29739</strain>
    </source>
</reference>
<proteinExistence type="predicted"/>
<evidence type="ECO:0000256" key="1">
    <source>
        <dbReference type="SAM" id="MobiDB-lite"/>
    </source>
</evidence>
<evidence type="ECO:0000313" key="2">
    <source>
        <dbReference type="EMBL" id="CAB3761436.1"/>
    </source>
</evidence>
<dbReference type="AlphaFoldDB" id="A0A6J5E7X0"/>
<keyword evidence="3" id="KW-1185">Reference proteome</keyword>
<name>A0A6J5E7X0_9BURK</name>